<dbReference type="Pfam" id="PF00501">
    <property type="entry name" value="AMP-binding"/>
    <property type="match status" value="1"/>
</dbReference>
<gene>
    <name evidence="2" type="ORF">POF50_031425</name>
</gene>
<dbReference type="RefSeq" id="WP_271312618.1">
    <property type="nucleotide sequence ID" value="NZ_JABXJJ020000052.1"/>
</dbReference>
<dbReference type="InterPro" id="IPR042099">
    <property type="entry name" value="ANL_N_sf"/>
</dbReference>
<accession>A0AA90KJS8</accession>
<organism evidence="2">
    <name type="scientific">Streptantibioticus silvisoli</name>
    <dbReference type="NCBI Taxonomy" id="2705255"/>
    <lineage>
        <taxon>Bacteria</taxon>
        <taxon>Bacillati</taxon>
        <taxon>Actinomycetota</taxon>
        <taxon>Actinomycetes</taxon>
        <taxon>Kitasatosporales</taxon>
        <taxon>Streptomycetaceae</taxon>
        <taxon>Streptantibioticus</taxon>
    </lineage>
</organism>
<dbReference type="EMBL" id="JABXJJ020000052">
    <property type="protein sequence ID" value="MDI5973799.1"/>
    <property type="molecule type" value="Genomic_DNA"/>
</dbReference>
<dbReference type="InterPro" id="IPR045851">
    <property type="entry name" value="AMP-bd_C_sf"/>
</dbReference>
<dbReference type="InterPro" id="IPR010071">
    <property type="entry name" value="AA_adenyl_dom"/>
</dbReference>
<dbReference type="PANTHER" id="PTHR45527">
    <property type="entry name" value="NONRIBOSOMAL PEPTIDE SYNTHETASE"/>
    <property type="match status" value="1"/>
</dbReference>
<dbReference type="SUPFAM" id="SSF56801">
    <property type="entry name" value="Acetyl-CoA synthetase-like"/>
    <property type="match status" value="1"/>
</dbReference>
<dbReference type="Gene3D" id="3.30.300.30">
    <property type="match status" value="1"/>
</dbReference>
<sequence length="532" mass="57069">MTTATSATTTAPHRSLGAGFLQHARTRPDRIALTIGKRAYTYAEGADIALRWAARLTDAAGGRPRRVGVFAHRSEASYFGTLAALFAGAAFVPLNRRFPVERTRTMLERADLDALIVDEKSLPQLPELLRGLARQPALLLPSADGESLAVAGGGGPVFGAADLAAAAPLGQPPAVPPGDPAYLLFTSGSTGVPKGVPITHANVRAFLDVNQDRYRLTAADRLSQTFDQTFDLSVFDLFMAWDAGARVCSMDPIELLAPYSYLEREEITVWFSVPSVAAVLARRGSLAPGRMPTLRWSLFCGEALPCGTAQAWQAAAPHSVLENLYGPTELTIACTVFRWDPVTGPADCVHGNVPIGQPYPGMSALVVGEDLAPVADGGTGELCMAGPQTSPGYWRAPQLTAERFFERDGRTYYRTGDLVRRQRDHYVCLGRDDQQVKVGGYRIELGEIEAELRRAGCEQAVCLLWPDPATITAVVCGADGDPQELAGAAAGRLPAYMVPKSVRVIDEMPVNGNGKTDRNALRAWLDDRAALV</sequence>
<evidence type="ECO:0000313" key="2">
    <source>
        <dbReference type="EMBL" id="MDI5973799.1"/>
    </source>
</evidence>
<dbReference type="PANTHER" id="PTHR45527:SF1">
    <property type="entry name" value="FATTY ACID SYNTHASE"/>
    <property type="match status" value="1"/>
</dbReference>
<dbReference type="GO" id="GO:0043041">
    <property type="term" value="P:amino acid activation for nonribosomal peptide biosynthetic process"/>
    <property type="evidence" value="ECO:0007669"/>
    <property type="project" value="TreeGrafter"/>
</dbReference>
<dbReference type="PROSITE" id="PS00455">
    <property type="entry name" value="AMP_BINDING"/>
    <property type="match status" value="1"/>
</dbReference>
<dbReference type="AlphaFoldDB" id="A0AA90KJS8"/>
<dbReference type="GO" id="GO:0005737">
    <property type="term" value="C:cytoplasm"/>
    <property type="evidence" value="ECO:0007669"/>
    <property type="project" value="TreeGrafter"/>
</dbReference>
<name>A0AA90KJS8_9ACTN</name>
<proteinExistence type="predicted"/>
<comment type="caution">
    <text evidence="2">The sequence shown here is derived from an EMBL/GenBank/DDBJ whole genome shotgun (WGS) entry which is preliminary data.</text>
</comment>
<dbReference type="Gene3D" id="3.40.50.12780">
    <property type="entry name" value="N-terminal domain of ligase-like"/>
    <property type="match status" value="1"/>
</dbReference>
<dbReference type="GO" id="GO:0044550">
    <property type="term" value="P:secondary metabolite biosynthetic process"/>
    <property type="evidence" value="ECO:0007669"/>
    <property type="project" value="TreeGrafter"/>
</dbReference>
<reference evidence="2" key="1">
    <citation type="submission" date="2023-05" db="EMBL/GenBank/DDBJ databases">
        <title>Streptantibioticus silvisoli sp. nov., acidotolerant actinomycetes 1 from pine litter.</title>
        <authorList>
            <person name="Swiecimska M."/>
            <person name="Golinska P."/>
            <person name="Sangal V."/>
            <person name="Wachnowicz B."/>
            <person name="Goodfellow M."/>
        </authorList>
    </citation>
    <scope>NUCLEOTIDE SEQUENCE</scope>
    <source>
        <strain evidence="2">SL13</strain>
    </source>
</reference>
<protein>
    <submittedName>
        <fullName evidence="2">Amino acid adenylation domain-containing protein</fullName>
    </submittedName>
</protein>
<dbReference type="NCBIfam" id="TIGR01733">
    <property type="entry name" value="AA-adenyl-dom"/>
    <property type="match status" value="1"/>
</dbReference>
<feature type="domain" description="AMP-dependent synthetase/ligase" evidence="1">
    <location>
        <begin position="22"/>
        <end position="394"/>
    </location>
</feature>
<dbReference type="InterPro" id="IPR000873">
    <property type="entry name" value="AMP-dep_synth/lig_dom"/>
</dbReference>
<dbReference type="InterPro" id="IPR020845">
    <property type="entry name" value="AMP-binding_CS"/>
</dbReference>
<evidence type="ECO:0000259" key="1">
    <source>
        <dbReference type="Pfam" id="PF00501"/>
    </source>
</evidence>
<dbReference type="GO" id="GO:0031177">
    <property type="term" value="F:phosphopantetheine binding"/>
    <property type="evidence" value="ECO:0007669"/>
    <property type="project" value="TreeGrafter"/>
</dbReference>